<dbReference type="SUPFAM" id="SSF50129">
    <property type="entry name" value="GroES-like"/>
    <property type="match status" value="1"/>
</dbReference>
<dbReference type="Pfam" id="PF08240">
    <property type="entry name" value="ADH_N"/>
    <property type="match status" value="1"/>
</dbReference>
<name>A0ABQ6FM27_9CHLR</name>
<proteinExistence type="predicted"/>
<evidence type="ECO:0000259" key="2">
    <source>
        <dbReference type="SMART" id="SM00829"/>
    </source>
</evidence>
<accession>A0ABQ6FM27</accession>
<dbReference type="Gene3D" id="3.40.50.720">
    <property type="entry name" value="NAD(P)-binding Rossmann-like Domain"/>
    <property type="match status" value="1"/>
</dbReference>
<dbReference type="InterPro" id="IPR011032">
    <property type="entry name" value="GroES-like_sf"/>
</dbReference>
<dbReference type="CDD" id="cd08261">
    <property type="entry name" value="Zn_ADH7"/>
    <property type="match status" value="1"/>
</dbReference>
<evidence type="ECO:0000256" key="1">
    <source>
        <dbReference type="ARBA" id="ARBA00023002"/>
    </source>
</evidence>
<reference evidence="3 4" key="1">
    <citation type="submission" date="2023-02" db="EMBL/GenBank/DDBJ databases">
        <title>Dictyobacter halimunensis sp. nov., a new member of the class Ktedonobacteria from forest soil in a geothermal area.</title>
        <authorList>
            <person name="Rachmania M.K."/>
            <person name="Ningsih F."/>
            <person name="Sakai Y."/>
            <person name="Yabe S."/>
            <person name="Yokota A."/>
            <person name="Sjamsuridzal W."/>
        </authorList>
    </citation>
    <scope>NUCLEOTIDE SEQUENCE [LARGE SCALE GENOMIC DNA]</scope>
    <source>
        <strain evidence="3 4">S3.2.2.5</strain>
    </source>
</reference>
<evidence type="ECO:0000313" key="4">
    <source>
        <dbReference type="Proteomes" id="UP001344906"/>
    </source>
</evidence>
<dbReference type="InterPro" id="IPR020843">
    <property type="entry name" value="ER"/>
</dbReference>
<sequence length="339" mass="37226">MMKTIQLETPGQLRLLQATEPQTPGPNEALVRVRAIGVCGTDLHAFRGEQPFFEYPRVLGHEMGVEVVAIGEQVQRISVGMRCAVEPYLNCGTCPPCRRGKTNCCLNLHVLGVHIDGGMSEYLLVPADHLHPARDLSFEHLALVEPLSIGAHAVDRAQLANNERVLVVGAGPIGLAVTQFARLAGAQVFVMDISASRLDFCRQQWPEVTCINPGQDAQAGLQAIFGDDLPTAVFDATGNQHSMQAAFHYVAHGGRLIFVGLFQGDVTFNDPYFHSHELTLLSSRNSTGKEFRQIIAYLEAGQIRLDPWITHRATPETVVEAFPHWFDRDSGIIKAVITF</sequence>
<keyword evidence="4" id="KW-1185">Reference proteome</keyword>
<dbReference type="Proteomes" id="UP001344906">
    <property type="component" value="Unassembled WGS sequence"/>
</dbReference>
<dbReference type="InterPro" id="IPR050129">
    <property type="entry name" value="Zn_alcohol_dh"/>
</dbReference>
<keyword evidence="1" id="KW-0560">Oxidoreductase</keyword>
<evidence type="ECO:0000313" key="3">
    <source>
        <dbReference type="EMBL" id="GLV55271.1"/>
    </source>
</evidence>
<dbReference type="InterPro" id="IPR036291">
    <property type="entry name" value="NAD(P)-bd_dom_sf"/>
</dbReference>
<organism evidence="3 4">
    <name type="scientific">Dictyobacter halimunensis</name>
    <dbReference type="NCBI Taxonomy" id="3026934"/>
    <lineage>
        <taxon>Bacteria</taxon>
        <taxon>Bacillati</taxon>
        <taxon>Chloroflexota</taxon>
        <taxon>Ktedonobacteria</taxon>
        <taxon>Ktedonobacterales</taxon>
        <taxon>Dictyobacteraceae</taxon>
        <taxon>Dictyobacter</taxon>
    </lineage>
</organism>
<dbReference type="EMBL" id="BSRI01000001">
    <property type="protein sequence ID" value="GLV55271.1"/>
    <property type="molecule type" value="Genomic_DNA"/>
</dbReference>
<dbReference type="RefSeq" id="WP_338249466.1">
    <property type="nucleotide sequence ID" value="NZ_BSRI01000001.1"/>
</dbReference>
<dbReference type="PANTHER" id="PTHR43401">
    <property type="entry name" value="L-THREONINE 3-DEHYDROGENASE"/>
    <property type="match status" value="1"/>
</dbReference>
<dbReference type="SMART" id="SM00829">
    <property type="entry name" value="PKS_ER"/>
    <property type="match status" value="1"/>
</dbReference>
<feature type="domain" description="Enoyl reductase (ER)" evidence="2">
    <location>
        <begin position="11"/>
        <end position="337"/>
    </location>
</feature>
<dbReference type="PANTHER" id="PTHR43401:SF3">
    <property type="entry name" value="L-GALACTONATE-5-DEHYDROGENASE"/>
    <property type="match status" value="1"/>
</dbReference>
<dbReference type="Gene3D" id="3.90.180.10">
    <property type="entry name" value="Medium-chain alcohol dehydrogenases, catalytic domain"/>
    <property type="match status" value="1"/>
</dbReference>
<dbReference type="SUPFAM" id="SSF51735">
    <property type="entry name" value="NAD(P)-binding Rossmann-fold domains"/>
    <property type="match status" value="1"/>
</dbReference>
<dbReference type="InterPro" id="IPR013149">
    <property type="entry name" value="ADH-like_C"/>
</dbReference>
<dbReference type="InterPro" id="IPR013154">
    <property type="entry name" value="ADH-like_N"/>
</dbReference>
<gene>
    <name evidence="3" type="primary">yjjN</name>
    <name evidence="3" type="ORF">KDH_21180</name>
</gene>
<protein>
    <submittedName>
        <fullName evidence="3">Zinc-type alcohol dehydrogenase</fullName>
    </submittedName>
</protein>
<dbReference type="Pfam" id="PF00107">
    <property type="entry name" value="ADH_zinc_N"/>
    <property type="match status" value="1"/>
</dbReference>
<comment type="caution">
    <text evidence="3">The sequence shown here is derived from an EMBL/GenBank/DDBJ whole genome shotgun (WGS) entry which is preliminary data.</text>
</comment>